<dbReference type="Gene3D" id="2.60.120.620">
    <property type="entry name" value="q2cbj1_9rhob like domain"/>
    <property type="match status" value="1"/>
</dbReference>
<dbReference type="EMBL" id="UINC01002818">
    <property type="protein sequence ID" value="SVA00597.1"/>
    <property type="molecule type" value="Genomic_DNA"/>
</dbReference>
<dbReference type="PANTHER" id="PTHR20883:SF46">
    <property type="entry name" value="PHYTANOYL-COA HYDROXYLASE"/>
    <property type="match status" value="1"/>
</dbReference>
<organism evidence="1">
    <name type="scientific">marine metagenome</name>
    <dbReference type="NCBI Taxonomy" id="408172"/>
    <lineage>
        <taxon>unclassified sequences</taxon>
        <taxon>metagenomes</taxon>
        <taxon>ecological metagenomes</taxon>
    </lineage>
</organism>
<proteinExistence type="predicted"/>
<name>A0A381SE71_9ZZZZ</name>
<dbReference type="AlphaFoldDB" id="A0A381SE71"/>
<dbReference type="SUPFAM" id="SSF51197">
    <property type="entry name" value="Clavaminate synthase-like"/>
    <property type="match status" value="1"/>
</dbReference>
<protein>
    <recommendedName>
        <fullName evidence="2">Phytanoyl-CoA dioxygenase</fullName>
    </recommendedName>
</protein>
<dbReference type="Pfam" id="PF05721">
    <property type="entry name" value="PhyH"/>
    <property type="match status" value="1"/>
</dbReference>
<dbReference type="PANTHER" id="PTHR20883">
    <property type="entry name" value="PHYTANOYL-COA DIOXYGENASE DOMAIN CONTAINING 1"/>
    <property type="match status" value="1"/>
</dbReference>
<gene>
    <name evidence="1" type="ORF">METZ01_LOCUS53451</name>
</gene>
<accession>A0A381SE71</accession>
<sequence>MEKQSASVRAFNDDGFVAIPSFFNAVELAEIEINLDRFVREVVPTLAPTEVFYEDKDRLDSLKQIQRMHEHDSFFGHLYRGKPKRLAEELLDEAVVAKNLQYFNKPPVLGQATPPHQDGFYFMLQPCLALTMWIALDVVDEINGCVRYVKGSHKNGLRPHRRTRTLGFSQGISDFGTEVDRAQEVMCIAQPGDLLAHHAMTIHRAESNRSERRSRRALGFIFYGESALEDEKANRAYKQKLESELAAAGKI</sequence>
<evidence type="ECO:0008006" key="2">
    <source>
        <dbReference type="Google" id="ProtNLM"/>
    </source>
</evidence>
<reference evidence="1" key="1">
    <citation type="submission" date="2018-05" db="EMBL/GenBank/DDBJ databases">
        <authorList>
            <person name="Lanie J.A."/>
            <person name="Ng W.-L."/>
            <person name="Kazmierczak K.M."/>
            <person name="Andrzejewski T.M."/>
            <person name="Davidsen T.M."/>
            <person name="Wayne K.J."/>
            <person name="Tettelin H."/>
            <person name="Glass J.I."/>
            <person name="Rusch D."/>
            <person name="Podicherti R."/>
            <person name="Tsui H.-C.T."/>
            <person name="Winkler M.E."/>
        </authorList>
    </citation>
    <scope>NUCLEOTIDE SEQUENCE</scope>
</reference>
<dbReference type="InterPro" id="IPR008775">
    <property type="entry name" value="Phytyl_CoA_dOase-like"/>
</dbReference>
<evidence type="ECO:0000313" key="1">
    <source>
        <dbReference type="EMBL" id="SVA00597.1"/>
    </source>
</evidence>